<reference evidence="6 7" key="1">
    <citation type="journal article" date="2012" name="J. Bacteriol.">
        <title>Genome Sequence of Nitratireductor pacificus Type Strain pht-3B.</title>
        <authorList>
            <person name="Lai Q."/>
            <person name="Li G."/>
            <person name="Shao Z."/>
        </authorList>
    </citation>
    <scope>NUCLEOTIDE SEQUENCE [LARGE SCALE GENOMIC DNA]</scope>
    <source>
        <strain evidence="7">pht-3B</strain>
    </source>
</reference>
<accession>K2LQ20</accession>
<evidence type="ECO:0000313" key="6">
    <source>
        <dbReference type="EMBL" id="EKF19829.1"/>
    </source>
</evidence>
<dbReference type="AlphaFoldDB" id="K2LQ20"/>
<keyword evidence="1" id="KW-0004">4Fe-4S</keyword>
<dbReference type="GO" id="GO:0003824">
    <property type="term" value="F:catalytic activity"/>
    <property type="evidence" value="ECO:0007669"/>
    <property type="project" value="InterPro"/>
</dbReference>
<dbReference type="Gene3D" id="1.10.340.30">
    <property type="entry name" value="Hypothetical protein, domain 2"/>
    <property type="match status" value="1"/>
</dbReference>
<evidence type="ECO:0000313" key="7">
    <source>
        <dbReference type="Proteomes" id="UP000006786"/>
    </source>
</evidence>
<feature type="region of interest" description="Disordered" evidence="5">
    <location>
        <begin position="258"/>
        <end position="328"/>
    </location>
</feature>
<dbReference type="GO" id="GO:0051539">
    <property type="term" value="F:4 iron, 4 sulfur cluster binding"/>
    <property type="evidence" value="ECO:0007669"/>
    <property type="project" value="UniProtKB-KW"/>
</dbReference>
<keyword evidence="7" id="KW-1185">Reference proteome</keyword>
<dbReference type="SUPFAM" id="SSF48150">
    <property type="entry name" value="DNA-glycosylase"/>
    <property type="match status" value="1"/>
</dbReference>
<evidence type="ECO:0000256" key="3">
    <source>
        <dbReference type="ARBA" id="ARBA00023004"/>
    </source>
</evidence>
<dbReference type="PATRIC" id="fig|391937.3.peg.1192"/>
<keyword evidence="2" id="KW-0479">Metal-binding</keyword>
<dbReference type="InterPro" id="IPR011257">
    <property type="entry name" value="DNA_glycosylase"/>
</dbReference>
<dbReference type="PANTHER" id="PTHR10359">
    <property type="entry name" value="A/G-SPECIFIC ADENINE GLYCOSYLASE/ENDONUCLEASE III"/>
    <property type="match status" value="1"/>
</dbReference>
<feature type="compositionally biased region" description="Basic and acidic residues" evidence="5">
    <location>
        <begin position="299"/>
        <end position="317"/>
    </location>
</feature>
<dbReference type="EMBL" id="AMRM01000005">
    <property type="protein sequence ID" value="EKF19829.1"/>
    <property type="molecule type" value="Genomic_DNA"/>
</dbReference>
<dbReference type="Proteomes" id="UP000006786">
    <property type="component" value="Unassembled WGS sequence"/>
</dbReference>
<comment type="caution">
    <text evidence="6">The sequence shown here is derived from an EMBL/GenBank/DDBJ whole genome shotgun (WGS) entry which is preliminary data.</text>
</comment>
<protein>
    <submittedName>
        <fullName evidence="6">Iron-sulfur cluster loop</fullName>
    </submittedName>
</protein>
<dbReference type="Gene3D" id="1.10.1670.10">
    <property type="entry name" value="Helix-hairpin-Helix base-excision DNA repair enzymes (C-terminal)"/>
    <property type="match status" value="1"/>
</dbReference>
<evidence type="ECO:0000256" key="4">
    <source>
        <dbReference type="ARBA" id="ARBA00023014"/>
    </source>
</evidence>
<dbReference type="eggNOG" id="COG0177">
    <property type="taxonomic scope" value="Bacteria"/>
</dbReference>
<evidence type="ECO:0000256" key="2">
    <source>
        <dbReference type="ARBA" id="ARBA00022723"/>
    </source>
</evidence>
<dbReference type="RefSeq" id="WP_008595244.1">
    <property type="nucleotide sequence ID" value="NZ_AMRM01000005.1"/>
</dbReference>
<name>K2LQ20_9HYPH</name>
<feature type="compositionally biased region" description="Basic and acidic residues" evidence="5">
    <location>
        <begin position="269"/>
        <end position="292"/>
    </location>
</feature>
<organism evidence="6 7">
    <name type="scientific">Nitratireductor pacificus pht-3B</name>
    <dbReference type="NCBI Taxonomy" id="391937"/>
    <lineage>
        <taxon>Bacteria</taxon>
        <taxon>Pseudomonadati</taxon>
        <taxon>Pseudomonadota</taxon>
        <taxon>Alphaproteobacteria</taxon>
        <taxon>Hyphomicrobiales</taxon>
        <taxon>Phyllobacteriaceae</taxon>
        <taxon>Nitratireductor</taxon>
    </lineage>
</organism>
<sequence length="328" mass="36326">MQYTLPLASFNRLERLHQRLLAAFGPPPACHRLDPVSQMILAILSARTHSEIALRVFGLLVQRFDVVQHKGRWIALATASFHEIDPLLDGINHAERKAVALPRALQEITALRGELTLDFLKSWAVGPALVWLERIYGVGPKTSTATLNLSTLRKRVLVVDTAHWRAARCLGLFSGQTGLERAVRSLNRQAPDRWEAADMEDHHVLMQQLGREFCAKGLSAACPFRAVCAEAGAAASPERRERRLEAWLAAPQDMSVLSRHGKTGAETAEPEKFSGIHEHDAAAARPASDRHASFRTHKGRSETLIEHRNSRKPDSIFRSDAPAPALPT</sequence>
<gene>
    <name evidence="6" type="ORF">NA2_05793</name>
</gene>
<keyword evidence="3" id="KW-0408">Iron</keyword>
<evidence type="ECO:0000256" key="1">
    <source>
        <dbReference type="ARBA" id="ARBA00022485"/>
    </source>
</evidence>
<evidence type="ECO:0000256" key="5">
    <source>
        <dbReference type="SAM" id="MobiDB-lite"/>
    </source>
</evidence>
<dbReference type="STRING" id="391937.NA2_05793"/>
<dbReference type="GO" id="GO:0046872">
    <property type="term" value="F:metal ion binding"/>
    <property type="evidence" value="ECO:0007669"/>
    <property type="project" value="UniProtKB-KW"/>
</dbReference>
<proteinExistence type="predicted"/>
<dbReference type="InterPro" id="IPR023170">
    <property type="entry name" value="HhH_base_excis_C"/>
</dbReference>
<dbReference type="GO" id="GO:0006281">
    <property type="term" value="P:DNA repair"/>
    <property type="evidence" value="ECO:0007669"/>
    <property type="project" value="InterPro"/>
</dbReference>
<keyword evidence="4" id="KW-0411">Iron-sulfur</keyword>